<dbReference type="PANTHER" id="PTHR30086">
    <property type="entry name" value="ARGININE EXPORTER PROTEIN ARGO"/>
    <property type="match status" value="1"/>
</dbReference>
<reference evidence="7 8" key="1">
    <citation type="journal article" date="2012" name="J. Am. Chem. Soc.">
        <title>Bacterial biosynthesis and maturation of the didemnin anti-cancer agents.</title>
        <authorList>
            <person name="Xu Y."/>
            <person name="Kersten R.D."/>
            <person name="Nam S.J."/>
            <person name="Lu L."/>
            <person name="Al-Suwailem A.M."/>
            <person name="Zheng H."/>
            <person name="Fenical W."/>
            <person name="Dorrestein P.C."/>
            <person name="Moore B.S."/>
            <person name="Qian P.Y."/>
        </authorList>
    </citation>
    <scope>NUCLEOTIDE SEQUENCE [LARGE SCALE GENOMIC DNA]</scope>
    <source>
        <strain evidence="7 8">KA081020-065</strain>
    </source>
</reference>
<evidence type="ECO:0000256" key="2">
    <source>
        <dbReference type="ARBA" id="ARBA00022475"/>
    </source>
</evidence>
<keyword evidence="4 6" id="KW-1133">Transmembrane helix</keyword>
<dbReference type="InterPro" id="IPR001123">
    <property type="entry name" value="LeuE-type"/>
</dbReference>
<gene>
    <name evidence="7" type="ordered locus">TMO_2960</name>
</gene>
<evidence type="ECO:0000256" key="5">
    <source>
        <dbReference type="ARBA" id="ARBA00023136"/>
    </source>
</evidence>
<evidence type="ECO:0000313" key="7">
    <source>
        <dbReference type="EMBL" id="AFK54798.1"/>
    </source>
</evidence>
<dbReference type="KEGG" id="tmo:TMO_2960"/>
<keyword evidence="2" id="KW-1003">Cell membrane</keyword>
<keyword evidence="3 6" id="KW-0812">Transmembrane</keyword>
<accession>I3TPW0</accession>
<dbReference type="HOGENOM" id="CLU_079569_1_1_5"/>
<feature type="transmembrane region" description="Helical" evidence="6">
    <location>
        <begin position="86"/>
        <end position="104"/>
    </location>
</feature>
<dbReference type="GO" id="GO:0015171">
    <property type="term" value="F:amino acid transmembrane transporter activity"/>
    <property type="evidence" value="ECO:0007669"/>
    <property type="project" value="TreeGrafter"/>
</dbReference>
<dbReference type="AlphaFoldDB" id="I3TPW0"/>
<keyword evidence="5 6" id="KW-0472">Membrane</keyword>
<keyword evidence="8" id="KW-1185">Reference proteome</keyword>
<dbReference type="EMBL" id="CP003236">
    <property type="protein sequence ID" value="AFK54798.1"/>
    <property type="molecule type" value="Genomic_DNA"/>
</dbReference>
<evidence type="ECO:0000256" key="6">
    <source>
        <dbReference type="SAM" id="Phobius"/>
    </source>
</evidence>
<organism evidence="7 8">
    <name type="scientific">Tistrella mobilis (strain KA081020-065)</name>
    <dbReference type="NCBI Taxonomy" id="1110502"/>
    <lineage>
        <taxon>Bacteria</taxon>
        <taxon>Pseudomonadati</taxon>
        <taxon>Pseudomonadota</taxon>
        <taxon>Alphaproteobacteria</taxon>
        <taxon>Geminicoccales</taxon>
        <taxon>Geminicoccaceae</taxon>
        <taxon>Tistrella</taxon>
    </lineage>
</organism>
<sequence length="207" mass="20390">MAALSSLALPGPAALPELAGFAAASLAITFSPGPSTIAMTATGSAFGLARAVPYALGSALGTISVMAAVAAGLASLLLAEPAVATILLIISAGYILYLALRIATAPPPGVPEAGSRPPGPAGGVVLAVTNPKAWLAFAALFAGTGTTPGEIGPRILILAASIFASHVVWLLLGAGFARLLRRPRVSRAVNLVLAVLLVGSMVVAVRG</sequence>
<evidence type="ECO:0000256" key="1">
    <source>
        <dbReference type="ARBA" id="ARBA00004651"/>
    </source>
</evidence>
<dbReference type="RefSeq" id="WP_014746475.1">
    <property type="nucleotide sequence ID" value="NC_017956.1"/>
</dbReference>
<comment type="subcellular location">
    <subcellularLocation>
        <location evidence="1">Cell membrane</location>
        <topology evidence="1">Multi-pass membrane protein</topology>
    </subcellularLocation>
</comment>
<feature type="transmembrane region" description="Helical" evidence="6">
    <location>
        <begin position="124"/>
        <end position="143"/>
    </location>
</feature>
<feature type="transmembrane region" description="Helical" evidence="6">
    <location>
        <begin position="51"/>
        <end position="79"/>
    </location>
</feature>
<dbReference type="PANTHER" id="PTHR30086:SF20">
    <property type="entry name" value="ARGININE EXPORTER PROTEIN ARGO-RELATED"/>
    <property type="match status" value="1"/>
</dbReference>
<feature type="transmembrane region" description="Helical" evidence="6">
    <location>
        <begin position="155"/>
        <end position="176"/>
    </location>
</feature>
<evidence type="ECO:0008006" key="9">
    <source>
        <dbReference type="Google" id="ProtNLM"/>
    </source>
</evidence>
<dbReference type="eggNOG" id="COG1280">
    <property type="taxonomic scope" value="Bacteria"/>
</dbReference>
<feature type="transmembrane region" description="Helical" evidence="6">
    <location>
        <begin position="188"/>
        <end position="205"/>
    </location>
</feature>
<evidence type="ECO:0000256" key="4">
    <source>
        <dbReference type="ARBA" id="ARBA00022989"/>
    </source>
</evidence>
<dbReference type="Proteomes" id="UP000005258">
    <property type="component" value="Chromosome"/>
</dbReference>
<dbReference type="Pfam" id="PF01810">
    <property type="entry name" value="LysE"/>
    <property type="match status" value="1"/>
</dbReference>
<dbReference type="GO" id="GO:0005886">
    <property type="term" value="C:plasma membrane"/>
    <property type="evidence" value="ECO:0007669"/>
    <property type="project" value="UniProtKB-SubCell"/>
</dbReference>
<protein>
    <recommendedName>
        <fullName evidence="9">LysE family translocator</fullName>
    </recommendedName>
</protein>
<evidence type="ECO:0000256" key="3">
    <source>
        <dbReference type="ARBA" id="ARBA00022692"/>
    </source>
</evidence>
<name>I3TPW0_TISMK</name>
<evidence type="ECO:0000313" key="8">
    <source>
        <dbReference type="Proteomes" id="UP000005258"/>
    </source>
</evidence>
<proteinExistence type="predicted"/>